<dbReference type="SMART" id="SM00078">
    <property type="entry name" value="IlGF"/>
    <property type="match status" value="1"/>
</dbReference>
<feature type="domain" description="Insulin-like" evidence="2">
    <location>
        <begin position="52"/>
        <end position="180"/>
    </location>
</feature>
<dbReference type="InterPro" id="IPR016179">
    <property type="entry name" value="Insulin-like"/>
</dbReference>
<keyword evidence="1" id="KW-0472">Membrane</keyword>
<keyword evidence="1" id="KW-0812">Transmembrane</keyword>
<evidence type="ECO:0000259" key="2">
    <source>
        <dbReference type="SMART" id="SM00078"/>
    </source>
</evidence>
<dbReference type="CTD" id="100170004"/>
<dbReference type="KEGG" id="cin:100170004"/>
<accession>A0A1W2VPQ1</accession>
<dbReference type="RefSeq" id="NP_001123344.2">
    <property type="nucleotide sequence ID" value="NM_001129872.2"/>
</dbReference>
<dbReference type="AlphaFoldDB" id="Q0GQS5"/>
<name>Q0GQS5_CIOIN</name>
<dbReference type="InterPro" id="IPR036438">
    <property type="entry name" value="Insulin-like_sf"/>
</dbReference>
<dbReference type="GO" id="GO:0005576">
    <property type="term" value="C:extracellular region"/>
    <property type="evidence" value="ECO:0007669"/>
    <property type="project" value="InterPro"/>
</dbReference>
<feature type="transmembrane region" description="Helical" evidence="1">
    <location>
        <begin position="21"/>
        <end position="42"/>
    </location>
</feature>
<keyword evidence="1" id="KW-1133">Transmembrane helix</keyword>
<organism evidence="3">
    <name type="scientific">Ciona intestinalis</name>
    <name type="common">Transparent sea squirt</name>
    <name type="synonym">Ascidia intestinalis</name>
    <dbReference type="NCBI Taxonomy" id="7719"/>
    <lineage>
        <taxon>Eukaryota</taxon>
        <taxon>Metazoa</taxon>
        <taxon>Chordata</taxon>
        <taxon>Tunicata</taxon>
        <taxon>Ascidiacea</taxon>
        <taxon>Phlebobranchia</taxon>
        <taxon>Cionidae</taxon>
        <taxon>Ciona</taxon>
    </lineage>
</organism>
<dbReference type="GO" id="GO:0005179">
    <property type="term" value="F:hormone activity"/>
    <property type="evidence" value="ECO:0007669"/>
    <property type="project" value="InterPro"/>
</dbReference>
<protein>
    <submittedName>
        <fullName evidence="3">Insulin-like 3 protein</fullName>
    </submittedName>
</protein>
<accession>Q0GQS5</accession>
<dbReference type="EMBL" id="DQ665317">
    <property type="protein sequence ID" value="ABG66402.1"/>
    <property type="molecule type" value="Genomic_DNA"/>
</dbReference>
<dbReference type="Gene3D" id="1.10.100.10">
    <property type="entry name" value="Insulin-like"/>
    <property type="match status" value="1"/>
</dbReference>
<evidence type="ECO:0000313" key="3">
    <source>
        <dbReference type="EMBL" id="ABG66402.1"/>
    </source>
</evidence>
<dbReference type="GeneID" id="100170004"/>
<sequence length="185" mass="20852">MSETSRVVSATRPSSGGTYRRLCLVTCIVVTCMAIFPGSSIAHGRKRFVLSCGSRLVNSMRYMCLQEVWTPKLCSVFRTKFCGTEINFHPICRFTCITESRISDRQEIAITTSASPQRVVSPYPHNNTNDVTTPSPNASHVFRSLRSSKKLSKHMRRTKRFIAKRCCSEICSVIVLRQFCLGDET</sequence>
<proteinExistence type="predicted"/>
<reference evidence="3" key="1">
    <citation type="journal article" date="2006" name="Peptides">
        <title>Three insulin-relaxin-like genes in Ciona intestinalis.</title>
        <authorList>
            <person name="Olinski R.P."/>
            <person name="Dahlberg C."/>
            <person name="Thorndyke M."/>
            <person name="Hallbook F."/>
        </authorList>
    </citation>
    <scope>NUCLEOTIDE SEQUENCE</scope>
</reference>
<dbReference type="SUPFAM" id="SSF56994">
    <property type="entry name" value="Insulin-like"/>
    <property type="match status" value="1"/>
</dbReference>
<evidence type="ECO:0000256" key="1">
    <source>
        <dbReference type="SAM" id="Phobius"/>
    </source>
</evidence>